<evidence type="ECO:0000313" key="2">
    <source>
        <dbReference type="EMBL" id="PIO70966.1"/>
    </source>
</evidence>
<evidence type="ECO:0000313" key="4">
    <source>
        <dbReference type="Proteomes" id="UP000230423"/>
    </source>
</evidence>
<reference evidence="2 4" key="1">
    <citation type="submission" date="2015-09" db="EMBL/GenBank/DDBJ databases">
        <title>Draft genome of the parasitic nematode Teladorsagia circumcincta isolate WARC Sus (inbred).</title>
        <authorList>
            <person name="Mitreva M."/>
        </authorList>
    </citation>
    <scope>NUCLEOTIDE SEQUENCE [LARGE SCALE GENOMIC DNA]</scope>
    <source>
        <strain evidence="2 4">S</strain>
    </source>
</reference>
<accession>A0A2G9ULE0</accession>
<proteinExistence type="predicted"/>
<name>A0A2G9ULE0_TELCI</name>
<dbReference type="AlphaFoldDB" id="A0A2G9ULE0"/>
<organism evidence="2 4">
    <name type="scientific">Teladorsagia circumcincta</name>
    <name type="common">Brown stomach worm</name>
    <name type="synonym">Ostertagia circumcincta</name>
    <dbReference type="NCBI Taxonomy" id="45464"/>
    <lineage>
        <taxon>Eukaryota</taxon>
        <taxon>Metazoa</taxon>
        <taxon>Ecdysozoa</taxon>
        <taxon>Nematoda</taxon>
        <taxon>Chromadorea</taxon>
        <taxon>Rhabditida</taxon>
        <taxon>Rhabditina</taxon>
        <taxon>Rhabditomorpha</taxon>
        <taxon>Strongyloidea</taxon>
        <taxon>Trichostrongylidae</taxon>
        <taxon>Teladorsagia</taxon>
    </lineage>
</organism>
<feature type="compositionally biased region" description="Basic and acidic residues" evidence="1">
    <location>
        <begin position="57"/>
        <end position="70"/>
    </location>
</feature>
<evidence type="ECO:0000256" key="1">
    <source>
        <dbReference type="SAM" id="MobiDB-lite"/>
    </source>
</evidence>
<feature type="region of interest" description="Disordered" evidence="1">
    <location>
        <begin position="1"/>
        <end position="26"/>
    </location>
</feature>
<gene>
    <name evidence="3" type="ORF">TELCIR_00453</name>
    <name evidence="2" type="ORF">TELCIR_07150</name>
</gene>
<evidence type="ECO:0000313" key="3">
    <source>
        <dbReference type="EMBL" id="PIO77428.1"/>
    </source>
</evidence>
<feature type="compositionally biased region" description="Polar residues" evidence="1">
    <location>
        <begin position="1"/>
        <end position="16"/>
    </location>
</feature>
<dbReference type="EMBL" id="KZ346099">
    <property type="protein sequence ID" value="PIO70966.1"/>
    <property type="molecule type" value="Genomic_DNA"/>
</dbReference>
<sequence length="83" mass="9575">LQDTLTYQEHTTSTYARETPPHGRDGRVTESVEFISWVENNQPYGNRTPPRTMTPTSHHDSESLKSEKKRFSLFGKRGSKSHK</sequence>
<feature type="non-terminal residue" evidence="2">
    <location>
        <position position="1"/>
    </location>
</feature>
<protein>
    <submittedName>
        <fullName evidence="2">Uncharacterized protein</fullName>
    </submittedName>
</protein>
<dbReference type="OrthoDB" id="5851214at2759"/>
<dbReference type="EMBL" id="KZ344998">
    <property type="protein sequence ID" value="PIO77428.1"/>
    <property type="molecule type" value="Genomic_DNA"/>
</dbReference>
<feature type="region of interest" description="Disordered" evidence="1">
    <location>
        <begin position="39"/>
        <end position="83"/>
    </location>
</feature>
<feature type="compositionally biased region" description="Polar residues" evidence="1">
    <location>
        <begin position="39"/>
        <end position="56"/>
    </location>
</feature>
<keyword evidence="4" id="KW-1185">Reference proteome</keyword>
<dbReference type="Proteomes" id="UP000230423">
    <property type="component" value="Unassembled WGS sequence"/>
</dbReference>